<name>A0A221ST32_9DEIO</name>
<feature type="region of interest" description="Disordered" evidence="1">
    <location>
        <begin position="183"/>
        <end position="212"/>
    </location>
</feature>
<keyword evidence="3" id="KW-1185">Reference proteome</keyword>
<organism evidence="2 3">
    <name type="scientific">Deinococcus ficus</name>
    <dbReference type="NCBI Taxonomy" id="317577"/>
    <lineage>
        <taxon>Bacteria</taxon>
        <taxon>Thermotogati</taxon>
        <taxon>Deinococcota</taxon>
        <taxon>Deinococci</taxon>
        <taxon>Deinococcales</taxon>
        <taxon>Deinococcaceae</taxon>
        <taxon>Deinococcus</taxon>
    </lineage>
</organism>
<evidence type="ECO:0000313" key="3">
    <source>
        <dbReference type="Proteomes" id="UP000259030"/>
    </source>
</evidence>
<dbReference type="EMBL" id="CP021081">
    <property type="protein sequence ID" value="ASN79812.1"/>
    <property type="molecule type" value="Genomic_DNA"/>
</dbReference>
<gene>
    <name evidence="2" type="ORF">DFI_01240</name>
</gene>
<evidence type="ECO:0000256" key="1">
    <source>
        <dbReference type="SAM" id="MobiDB-lite"/>
    </source>
</evidence>
<protein>
    <submittedName>
        <fullName evidence="2">DNA-binding protein</fullName>
    </submittedName>
</protein>
<dbReference type="KEGG" id="dfc:DFI_01240"/>
<sequence>MSRRPSPPTVLLPAVITVATVGVAAGAAYLARNRRGDVKNAVVNRVLEAPAGRSSYQELQTALERASVALAARADRAADTPGNRDLLMHIIGIERWGQERLKVALGQKPYVEDTHHPYRPEGGRSLPDLREDLSRTRSGTVDLVRQLHRTPPEDALTVNHNALGPLTAKAWVRYLTQHADLESRKLRAQKPGQDDPGTAAAETVTAGPTRSG</sequence>
<dbReference type="GO" id="GO:0003677">
    <property type="term" value="F:DNA binding"/>
    <property type="evidence" value="ECO:0007669"/>
    <property type="project" value="UniProtKB-KW"/>
</dbReference>
<dbReference type="InterPro" id="IPR034660">
    <property type="entry name" value="DinB/YfiT-like"/>
</dbReference>
<evidence type="ECO:0000313" key="2">
    <source>
        <dbReference type="EMBL" id="ASN79812.1"/>
    </source>
</evidence>
<keyword evidence="2" id="KW-0238">DNA-binding</keyword>
<dbReference type="RefSeq" id="WP_051308016.1">
    <property type="nucleotide sequence ID" value="NZ_CP021081.1"/>
</dbReference>
<dbReference type="STRING" id="317577.GCA_000419625_00900"/>
<reference evidence="2 3" key="1">
    <citation type="submission" date="2017-05" db="EMBL/GenBank/DDBJ databases">
        <title>The complete genome sequence of Deinococcus ficus isolated from the rhizosphere of the Ficus religiosa L. in Taiwan.</title>
        <authorList>
            <person name="Wu K.-M."/>
            <person name="Liao T.-L."/>
            <person name="Liu Y.-M."/>
            <person name="Young C.-C."/>
            <person name="Tsai S.-F."/>
        </authorList>
    </citation>
    <scope>NUCLEOTIDE SEQUENCE [LARGE SCALE GENOMIC DNA]</scope>
    <source>
        <strain evidence="2 3">CC-FR2-10</strain>
    </source>
</reference>
<dbReference type="SUPFAM" id="SSF109854">
    <property type="entry name" value="DinB/YfiT-like putative metalloenzymes"/>
    <property type="match status" value="1"/>
</dbReference>
<dbReference type="AlphaFoldDB" id="A0A221ST32"/>
<proteinExistence type="predicted"/>
<dbReference type="Proteomes" id="UP000259030">
    <property type="component" value="Chromosome"/>
</dbReference>
<accession>A0A221ST32</accession>
<dbReference type="Gene3D" id="1.20.120.450">
    <property type="entry name" value="dinb family like domain"/>
    <property type="match status" value="1"/>
</dbReference>